<evidence type="ECO:0000313" key="5">
    <source>
        <dbReference type="Proteomes" id="UP000010445"/>
    </source>
</evidence>
<evidence type="ECO:0000256" key="2">
    <source>
        <dbReference type="ARBA" id="ARBA00093789"/>
    </source>
</evidence>
<protein>
    <submittedName>
        <fullName evidence="4">CRISPR-associated RAMP protein</fullName>
    </submittedName>
</protein>
<evidence type="ECO:0000259" key="3">
    <source>
        <dbReference type="Pfam" id="PF03787"/>
    </source>
</evidence>
<dbReference type="eggNOG" id="COG1337">
    <property type="taxonomic scope" value="Bacteria"/>
</dbReference>
<dbReference type="EMBL" id="AMEM01000022">
    <property type="protein sequence ID" value="EKX89718.1"/>
    <property type="molecule type" value="Genomic_DNA"/>
</dbReference>
<dbReference type="GO" id="GO:0051607">
    <property type="term" value="P:defense response to virus"/>
    <property type="evidence" value="ECO:0007669"/>
    <property type="project" value="UniProtKB-KW"/>
</dbReference>
<sequence>MSDSNWITLYAIDLIFEDSWLIGGLSTLSDKIDIPFVQNPRNKEPVLPGPSIAGSLRATAMKVLSNDATEAAEYTEELFGYVTSGVESDGKKKKTMTAASAVEILGAKLADTKELPETLERRRTAINGKTGAALNRMLRNEEIVGRASYRIIVQVQGRASDDHKSYVSQFDEVLKNWHPQLGRGRSVGLGRGKIKNVERVSVNLDSDKGLQWWLFEKQCLFGGHAKNIANNSGSNIEYAKLEPQENTAANLISVQFELKEPVHIGFEKPESGPILIYRQFGHPTIPATSWKGVFRHRVETIVTLVEGPDLANDVANVMFGSSDTGRGLLRFRNSGFTDANGKAISKKDLRFREHVAIDRFSGGAKDTAKFTWECVPPGFLTKLDIDFPDKEKYTECNNLIKHVIRDLHEGIIGIGAGISRGYGRLSAEDKKNHYILPRKVDVEKLKMEVNQISEKGK</sequence>
<dbReference type="HOGENOM" id="CLU_598152_0_0_11"/>
<dbReference type="Pfam" id="PF03787">
    <property type="entry name" value="RAMPs"/>
    <property type="match status" value="2"/>
</dbReference>
<comment type="subunit">
    <text evidence="2">Part of the Csm effector complex that includes Cas10, Csm2, Csm3, Csm4 and Csm5.</text>
</comment>
<gene>
    <name evidence="4" type="ORF">HMPREF9997_01621</name>
</gene>
<dbReference type="CDD" id="cd09726">
    <property type="entry name" value="RAMP_I_III"/>
    <property type="match status" value="2"/>
</dbReference>
<keyword evidence="5" id="KW-1185">Reference proteome</keyword>
<reference evidence="4 5" key="1">
    <citation type="submission" date="2012-05" db="EMBL/GenBank/DDBJ databases">
        <authorList>
            <person name="Weinstock G."/>
            <person name="Sodergren E."/>
            <person name="Lobos E.A."/>
            <person name="Fulton L."/>
            <person name="Fulton R."/>
            <person name="Courtney L."/>
            <person name="Fronick C."/>
            <person name="O'Laughlin M."/>
            <person name="Godfrey J."/>
            <person name="Wilson R.M."/>
            <person name="Miner T."/>
            <person name="Farmer C."/>
            <person name="Delehaunty K."/>
            <person name="Cordes M."/>
            <person name="Minx P."/>
            <person name="Tomlinson C."/>
            <person name="Chen J."/>
            <person name="Wollam A."/>
            <person name="Pepin K.H."/>
            <person name="Bhonagiri V."/>
            <person name="Zhang X."/>
            <person name="Suruliraj S."/>
            <person name="Warren W."/>
            <person name="Mitreva M."/>
            <person name="Mardis E.R."/>
            <person name="Wilson R.K."/>
        </authorList>
    </citation>
    <scope>NUCLEOTIDE SEQUENCE [LARGE SCALE GENOMIC DNA]</scope>
    <source>
        <strain evidence="4 5">F0235</strain>
    </source>
</reference>
<dbReference type="OrthoDB" id="5242922at2"/>
<accession>L1MEN9</accession>
<dbReference type="PANTHER" id="PTHR35579:SF6">
    <property type="entry name" value="DUF324 DOMAIN-CONTAINING PROTEIN"/>
    <property type="match status" value="1"/>
</dbReference>
<dbReference type="InterPro" id="IPR052216">
    <property type="entry name" value="CRISPR_Csm3_endoribonuclease"/>
</dbReference>
<dbReference type="AlphaFoldDB" id="L1MEN9"/>
<name>L1MEN9_9CORY</name>
<evidence type="ECO:0000256" key="1">
    <source>
        <dbReference type="ARBA" id="ARBA00023118"/>
    </source>
</evidence>
<dbReference type="PATRIC" id="fig|1035195.3.peg.1461"/>
<keyword evidence="1" id="KW-0051">Antiviral defense</keyword>
<dbReference type="RefSeq" id="WP_006063850.1">
    <property type="nucleotide sequence ID" value="NZ_KB290831.1"/>
</dbReference>
<evidence type="ECO:0000313" key="4">
    <source>
        <dbReference type="EMBL" id="EKX89718.1"/>
    </source>
</evidence>
<dbReference type="PANTHER" id="PTHR35579">
    <property type="entry name" value="CRISPR SYSTEM CMS ENDORIBONUCLEASE CSM3"/>
    <property type="match status" value="1"/>
</dbReference>
<comment type="caution">
    <text evidence="4">The sequence shown here is derived from an EMBL/GenBank/DDBJ whole genome shotgun (WGS) entry which is preliminary data.</text>
</comment>
<dbReference type="Proteomes" id="UP000010445">
    <property type="component" value="Unassembled WGS sequence"/>
</dbReference>
<organism evidence="4 5">
    <name type="scientific">Corynebacterium durum F0235</name>
    <dbReference type="NCBI Taxonomy" id="1035195"/>
    <lineage>
        <taxon>Bacteria</taxon>
        <taxon>Bacillati</taxon>
        <taxon>Actinomycetota</taxon>
        <taxon>Actinomycetes</taxon>
        <taxon>Mycobacteriales</taxon>
        <taxon>Corynebacteriaceae</taxon>
        <taxon>Corynebacterium</taxon>
    </lineage>
</organism>
<dbReference type="STRING" id="1035195.HMPREF9997_01621"/>
<feature type="domain" description="CRISPR type III-associated protein" evidence="3">
    <location>
        <begin position="256"/>
        <end position="426"/>
    </location>
</feature>
<feature type="domain" description="CRISPR type III-associated protein" evidence="3">
    <location>
        <begin position="21"/>
        <end position="191"/>
    </location>
</feature>
<proteinExistence type="predicted"/>
<dbReference type="InterPro" id="IPR005537">
    <property type="entry name" value="RAMP_III_fam"/>
</dbReference>